<evidence type="ECO:0000256" key="1">
    <source>
        <dbReference type="SAM" id="Phobius"/>
    </source>
</evidence>
<feature type="transmembrane region" description="Helical" evidence="1">
    <location>
        <begin position="147"/>
        <end position="169"/>
    </location>
</feature>
<dbReference type="Proteomes" id="UP000681870">
    <property type="component" value="Unassembled WGS sequence"/>
</dbReference>
<sequence length="206" mass="23322">MLNNLYSVEKSVRSSSLLTVIAVVFLFLTNHSAALKLAAFLPFVLIPVHAFEVLKYDAMSGWNKYELVLPISRKRVVGSKYLTFLLLVIFSFLLVFSISFVVHTLMFPTIYSVFLNYSLRGMGLIICIAAIIYPFTYKLGTDKSDSIMMGSVGFSLGMFFAIAFIIDLIGVEGFDEKFSTFFFMLSIIFLTISYIISVNIYINKEY</sequence>
<dbReference type="Pfam" id="PF13346">
    <property type="entry name" value="ABC2_membrane_5"/>
    <property type="match status" value="1"/>
</dbReference>
<proteinExistence type="predicted"/>
<dbReference type="EMBL" id="JAGXBY010000001">
    <property type="protein sequence ID" value="MBS3678761.1"/>
    <property type="molecule type" value="Genomic_DNA"/>
</dbReference>
<dbReference type="InterPro" id="IPR025699">
    <property type="entry name" value="ABC2_memb-like"/>
</dbReference>
<reference evidence="2 3" key="1">
    <citation type="submission" date="2021-05" db="EMBL/GenBank/DDBJ databases">
        <title>Ornithinibacillus massiliensis sp. nov.</title>
        <authorList>
            <person name="Iwaza R."/>
            <person name="Lagier J.-C."/>
            <person name="Raoult D."/>
        </authorList>
    </citation>
    <scope>NUCLEOTIDE SEQUENCE [LARGE SCALE GENOMIC DNA]</scope>
    <source>
        <strain evidence="2 3">Marseille-P3601</strain>
    </source>
</reference>
<keyword evidence="3" id="KW-1185">Reference proteome</keyword>
<keyword evidence="1" id="KW-0472">Membrane</keyword>
<gene>
    <name evidence="2" type="ORF">KGF86_00880</name>
</gene>
<organism evidence="2 3">
    <name type="scientific">Ornithinibacillus massiliensis</name>
    <dbReference type="NCBI Taxonomy" id="1944633"/>
    <lineage>
        <taxon>Bacteria</taxon>
        <taxon>Bacillati</taxon>
        <taxon>Bacillota</taxon>
        <taxon>Bacilli</taxon>
        <taxon>Bacillales</taxon>
        <taxon>Bacillaceae</taxon>
        <taxon>Ornithinibacillus</taxon>
    </lineage>
</organism>
<comment type="caution">
    <text evidence="2">The sequence shown here is derived from an EMBL/GenBank/DDBJ whole genome shotgun (WGS) entry which is preliminary data.</text>
</comment>
<feature type="transmembrane region" description="Helical" evidence="1">
    <location>
        <begin position="114"/>
        <end position="135"/>
    </location>
</feature>
<feature type="transmembrane region" description="Helical" evidence="1">
    <location>
        <begin position="81"/>
        <end position="102"/>
    </location>
</feature>
<feature type="transmembrane region" description="Helical" evidence="1">
    <location>
        <begin position="181"/>
        <end position="202"/>
    </location>
</feature>
<feature type="transmembrane region" description="Helical" evidence="1">
    <location>
        <begin position="12"/>
        <end position="28"/>
    </location>
</feature>
<protein>
    <submittedName>
        <fullName evidence="2">ABC-2 transporter permease</fullName>
    </submittedName>
</protein>
<keyword evidence="1" id="KW-1133">Transmembrane helix</keyword>
<evidence type="ECO:0000313" key="3">
    <source>
        <dbReference type="Proteomes" id="UP000681870"/>
    </source>
</evidence>
<accession>A0ABS5M8X2</accession>
<keyword evidence="1" id="KW-0812">Transmembrane</keyword>
<name>A0ABS5M8X2_9BACI</name>
<evidence type="ECO:0000313" key="2">
    <source>
        <dbReference type="EMBL" id="MBS3678761.1"/>
    </source>
</evidence>